<dbReference type="AlphaFoldDB" id="T1AUA1"/>
<feature type="non-terminal residue" evidence="2">
    <location>
        <position position="206"/>
    </location>
</feature>
<dbReference type="PRINTS" id="PR00702">
    <property type="entry name" value="ACRIFLAVINRP"/>
</dbReference>
<comment type="caution">
    <text evidence="2">The sequence shown here is derived from an EMBL/GenBank/DDBJ whole genome shotgun (WGS) entry which is preliminary data.</text>
</comment>
<feature type="transmembrane region" description="Helical" evidence="1">
    <location>
        <begin position="109"/>
        <end position="128"/>
    </location>
</feature>
<keyword evidence="1" id="KW-0812">Transmembrane</keyword>
<dbReference type="PANTHER" id="PTHR32063">
    <property type="match status" value="1"/>
</dbReference>
<keyword evidence="1" id="KW-1133">Transmembrane helix</keyword>
<dbReference type="EMBL" id="AUZY01004226">
    <property type="protein sequence ID" value="EQD64191.1"/>
    <property type="molecule type" value="Genomic_DNA"/>
</dbReference>
<evidence type="ECO:0000256" key="1">
    <source>
        <dbReference type="SAM" id="Phobius"/>
    </source>
</evidence>
<evidence type="ECO:0000313" key="2">
    <source>
        <dbReference type="EMBL" id="EQD64191.1"/>
    </source>
</evidence>
<feature type="transmembrane region" description="Helical" evidence="1">
    <location>
        <begin position="12"/>
        <end position="37"/>
    </location>
</feature>
<dbReference type="Gene3D" id="3.30.70.1430">
    <property type="entry name" value="Multidrug efflux transporter AcrB pore domain"/>
    <property type="match status" value="1"/>
</dbReference>
<accession>T1AUA1</accession>
<dbReference type="SUPFAM" id="SSF82866">
    <property type="entry name" value="Multidrug efflux transporter AcrB transmembrane domain"/>
    <property type="match status" value="1"/>
</dbReference>
<name>T1AUA1_9ZZZZ</name>
<feature type="transmembrane region" description="Helical" evidence="1">
    <location>
        <begin position="57"/>
        <end position="78"/>
    </location>
</feature>
<keyword evidence="1" id="KW-0472">Membrane</keyword>
<protein>
    <submittedName>
        <fullName evidence="2">Acriflavin resistance protein</fullName>
    </submittedName>
</protein>
<sequence length="206" mass="22197">MRPEGAERWEAIAEAAAEVGPALFVSLLVIALSFVPVFALQGQEGRLFSPLAFTKTYAMAAAAALAVTLIPVLMGYLIRGRIRPEGENPLNRALIRGYRPLLHGALRRSWAVLLGVALVLAASAWPLLHLGSEFMPPLNEGTLLYMPTALPGLSYGKAAQLLQQTDRLLKTVPEVATVFGKAGRAHTATDPAPINMFETTITFKPR</sequence>
<proteinExistence type="predicted"/>
<dbReference type="InterPro" id="IPR001036">
    <property type="entry name" value="Acrflvin-R"/>
</dbReference>
<reference evidence="2" key="1">
    <citation type="submission" date="2013-08" db="EMBL/GenBank/DDBJ databases">
        <authorList>
            <person name="Mendez C."/>
            <person name="Richter M."/>
            <person name="Ferrer M."/>
            <person name="Sanchez J."/>
        </authorList>
    </citation>
    <scope>NUCLEOTIDE SEQUENCE</scope>
</reference>
<dbReference type="Pfam" id="PF00873">
    <property type="entry name" value="ACR_tran"/>
    <property type="match status" value="1"/>
</dbReference>
<dbReference type="PANTHER" id="PTHR32063:SF19">
    <property type="entry name" value="CATION EFFLUX SYSTEM PROTEIN CUSA"/>
    <property type="match status" value="1"/>
</dbReference>
<gene>
    <name evidence="2" type="ORF">B1B_06670</name>
</gene>
<dbReference type="GO" id="GO:0005886">
    <property type="term" value="C:plasma membrane"/>
    <property type="evidence" value="ECO:0007669"/>
    <property type="project" value="TreeGrafter"/>
</dbReference>
<dbReference type="GO" id="GO:0042910">
    <property type="term" value="F:xenobiotic transmembrane transporter activity"/>
    <property type="evidence" value="ECO:0007669"/>
    <property type="project" value="TreeGrafter"/>
</dbReference>
<organism evidence="2">
    <name type="scientific">mine drainage metagenome</name>
    <dbReference type="NCBI Taxonomy" id="410659"/>
    <lineage>
        <taxon>unclassified sequences</taxon>
        <taxon>metagenomes</taxon>
        <taxon>ecological metagenomes</taxon>
    </lineage>
</organism>
<reference evidence="2" key="2">
    <citation type="journal article" date="2014" name="ISME J.">
        <title>Microbial stratification in low pH oxic and suboxic macroscopic growths along an acid mine drainage.</title>
        <authorList>
            <person name="Mendez-Garcia C."/>
            <person name="Mesa V."/>
            <person name="Sprenger R.R."/>
            <person name="Richter M."/>
            <person name="Diez M.S."/>
            <person name="Solano J."/>
            <person name="Bargiela R."/>
            <person name="Golyshina O.V."/>
            <person name="Manteca A."/>
            <person name="Ramos J.L."/>
            <person name="Gallego J.R."/>
            <person name="Llorente I."/>
            <person name="Martins Dos Santos V.A."/>
            <person name="Jensen O.N."/>
            <person name="Pelaez A.I."/>
            <person name="Sanchez J."/>
            <person name="Ferrer M."/>
        </authorList>
    </citation>
    <scope>NUCLEOTIDE SEQUENCE</scope>
</reference>
<dbReference type="Gene3D" id="1.20.1640.10">
    <property type="entry name" value="Multidrug efflux transporter AcrB transmembrane domain"/>
    <property type="match status" value="2"/>
</dbReference>